<evidence type="ECO:0000313" key="4">
    <source>
        <dbReference type="Proteomes" id="UP001139955"/>
    </source>
</evidence>
<evidence type="ECO:0000313" key="3">
    <source>
        <dbReference type="EMBL" id="MCU7247287.1"/>
    </source>
</evidence>
<feature type="transmembrane region" description="Helical" evidence="1">
    <location>
        <begin position="75"/>
        <end position="94"/>
    </location>
</feature>
<dbReference type="Proteomes" id="UP001139955">
    <property type="component" value="Unassembled WGS sequence"/>
</dbReference>
<dbReference type="Pfam" id="PF05232">
    <property type="entry name" value="BTP"/>
    <property type="match status" value="2"/>
</dbReference>
<dbReference type="EMBL" id="JAOSKY010000002">
    <property type="protein sequence ID" value="MCU7247287.1"/>
    <property type="molecule type" value="Genomic_DNA"/>
</dbReference>
<feature type="domain" description="Chlorhexidine efflux transporter" evidence="2">
    <location>
        <begin position="3"/>
        <end position="64"/>
    </location>
</feature>
<dbReference type="AlphaFoldDB" id="A0A9X2XF15"/>
<keyword evidence="1" id="KW-0472">Membrane</keyword>
<feature type="transmembrane region" description="Helical" evidence="1">
    <location>
        <begin position="7"/>
        <end position="29"/>
    </location>
</feature>
<feature type="domain" description="Chlorhexidine efflux transporter" evidence="2">
    <location>
        <begin position="70"/>
        <end position="132"/>
    </location>
</feature>
<keyword evidence="1" id="KW-1133">Transmembrane helix</keyword>
<dbReference type="InterPro" id="IPR007896">
    <property type="entry name" value="BTP_bacteria"/>
</dbReference>
<name>A0A9X2XF15_9PSED</name>
<sequence length="144" mass="16142">MQGIKRKLVFVTSFELIAIAFNTVILSALGHDTTVSGGLAIACSTVAMLWNFCWNSAFEYWEARQADRTRTLTRRALHAIGFEIGLLGVLVPLFAYSLRIALVEALFLNIGLVLFFLAYTFIFNLMFDKIFGLPLSAQQPEPFQ</sequence>
<dbReference type="NCBIfam" id="NF033664">
    <property type="entry name" value="PACE_transport"/>
    <property type="match status" value="1"/>
</dbReference>
<gene>
    <name evidence="3" type="ORF">OC940_05685</name>
</gene>
<proteinExistence type="predicted"/>
<dbReference type="InterPro" id="IPR058208">
    <property type="entry name" value="PACE"/>
</dbReference>
<comment type="caution">
    <text evidence="3">The sequence shown here is derived from an EMBL/GenBank/DDBJ whole genome shotgun (WGS) entry which is preliminary data.</text>
</comment>
<protein>
    <submittedName>
        <fullName evidence="3">PACE efflux transporter</fullName>
    </submittedName>
</protein>
<evidence type="ECO:0000256" key="1">
    <source>
        <dbReference type="SAM" id="Phobius"/>
    </source>
</evidence>
<accession>A0A9X2XF15</accession>
<reference evidence="3" key="2">
    <citation type="journal article" date="2023" name="mSystems">
        <title>Charting the Lipopeptidome of Nonpathogenic Pseudomonas.</title>
        <authorList>
            <person name="Cesa-Luna C."/>
            <person name="Geudens N."/>
            <person name="Girard L."/>
            <person name="De Roo V."/>
            <person name="Maklad H.R."/>
            <person name="Martins J.C."/>
            <person name="Hofte M."/>
            <person name="De Mot R."/>
        </authorList>
    </citation>
    <scope>NUCLEOTIDE SEQUENCE</scope>
    <source>
        <strain evidence="3">B1M3-32</strain>
    </source>
</reference>
<keyword evidence="4" id="KW-1185">Reference proteome</keyword>
<reference evidence="3" key="1">
    <citation type="submission" date="2022-09" db="EMBL/GenBank/DDBJ databases">
        <authorList>
            <person name="Cesa-Luna C."/>
            <person name="Girard L."/>
            <person name="Lood C."/>
            <person name="Hofte M."/>
            <person name="De Mot R."/>
        </authorList>
    </citation>
    <scope>NUCLEOTIDE SEQUENCE</scope>
    <source>
        <strain evidence="3">B1M3-32</strain>
    </source>
</reference>
<organism evidence="3 4">
    <name type="scientific">Pseudomonas koreensis</name>
    <dbReference type="NCBI Taxonomy" id="198620"/>
    <lineage>
        <taxon>Bacteria</taxon>
        <taxon>Pseudomonadati</taxon>
        <taxon>Pseudomonadota</taxon>
        <taxon>Gammaproteobacteria</taxon>
        <taxon>Pseudomonadales</taxon>
        <taxon>Pseudomonadaceae</taxon>
        <taxon>Pseudomonas</taxon>
    </lineage>
</organism>
<evidence type="ECO:0000259" key="2">
    <source>
        <dbReference type="Pfam" id="PF05232"/>
    </source>
</evidence>
<dbReference type="RefSeq" id="WP_301621263.1">
    <property type="nucleotide sequence ID" value="NZ_JAOSKY010000002.1"/>
</dbReference>
<keyword evidence="1" id="KW-0812">Transmembrane</keyword>
<feature type="transmembrane region" description="Helical" evidence="1">
    <location>
        <begin position="35"/>
        <end position="54"/>
    </location>
</feature>
<feature type="transmembrane region" description="Helical" evidence="1">
    <location>
        <begin position="106"/>
        <end position="127"/>
    </location>
</feature>